<dbReference type="PROSITE" id="PS00083">
    <property type="entry name" value="INTRADIOL_DIOXYGENAS"/>
    <property type="match status" value="1"/>
</dbReference>
<dbReference type="CDD" id="cd03460">
    <property type="entry name" value="1_2-CTD"/>
    <property type="match status" value="1"/>
</dbReference>
<dbReference type="Pfam" id="PF00775">
    <property type="entry name" value="Dioxygenase_C"/>
    <property type="match status" value="1"/>
</dbReference>
<dbReference type="Gene3D" id="2.60.130.10">
    <property type="entry name" value="Aromatic compound dioxygenase"/>
    <property type="match status" value="1"/>
</dbReference>
<evidence type="ECO:0000256" key="1">
    <source>
        <dbReference type="ARBA" id="ARBA00001312"/>
    </source>
</evidence>
<evidence type="ECO:0000313" key="12">
    <source>
        <dbReference type="EMBL" id="QTH23341.1"/>
    </source>
</evidence>
<evidence type="ECO:0000256" key="7">
    <source>
        <dbReference type="ARBA" id="ARBA00022797"/>
    </source>
</evidence>
<evidence type="ECO:0000256" key="9">
    <source>
        <dbReference type="ARBA" id="ARBA00023002"/>
    </source>
</evidence>
<dbReference type="InterPro" id="IPR000627">
    <property type="entry name" value="Intradiol_dOase_C"/>
</dbReference>
<sequence>MASELVQSPEIQAYLDRISGLDQEGGDRRMKQILRRVVSDLFTTIDDFDVSAEEFWAALHFMQQGAPEFGLIAPGLGFDHFLDVRMDLADKKAGTTGGTPRTIEGPLYIPGAPIEKGRARLDDGEDTGEVLIMRGTVKDLNGKPVAGAIVDVWHANTKGGYSGFDPSQKPYNNRRRIETGADGSYVFRSVVPSGYSVPPQGSTDRLLQSVGRHGNRPAHIHFFVSAPGYRHLTTQINIDGDPYLHDDFAFATHNDLIPEVVRQEDPEQIRAEQLNGPFSQIDFDFTLQKAADTADTEVMARNRAPAPAGA</sequence>
<keyword evidence="7" id="KW-0058">Aromatic hydrocarbons catabolism</keyword>
<comment type="cofactor">
    <cofactor evidence="2">
        <name>Fe(3+)</name>
        <dbReference type="ChEBI" id="CHEBI:29034"/>
    </cofactor>
</comment>
<comment type="catalytic activity">
    <reaction evidence="1">
        <text>catechol + O2 = cis,cis-muconate + 2 H(+)</text>
        <dbReference type="Rhea" id="RHEA:23852"/>
        <dbReference type="ChEBI" id="CHEBI:15378"/>
        <dbReference type="ChEBI" id="CHEBI:15379"/>
        <dbReference type="ChEBI" id="CHEBI:18135"/>
        <dbReference type="ChEBI" id="CHEBI:32379"/>
        <dbReference type="EC" id="1.13.11.1"/>
    </reaction>
</comment>
<keyword evidence="6" id="KW-0479">Metal-binding</keyword>
<evidence type="ECO:0000256" key="2">
    <source>
        <dbReference type="ARBA" id="ARBA00001965"/>
    </source>
</evidence>
<proteinExistence type="inferred from homology"/>
<evidence type="ECO:0000256" key="3">
    <source>
        <dbReference type="ARBA" id="ARBA00004957"/>
    </source>
</evidence>
<keyword evidence="10" id="KW-0408">Iron</keyword>
<evidence type="ECO:0000313" key="13">
    <source>
        <dbReference type="Proteomes" id="UP000664914"/>
    </source>
</evidence>
<evidence type="ECO:0000256" key="10">
    <source>
        <dbReference type="ARBA" id="ARBA00023004"/>
    </source>
</evidence>
<dbReference type="GO" id="GO:0018576">
    <property type="term" value="F:catechol 1,2-dioxygenase activity"/>
    <property type="evidence" value="ECO:0007669"/>
    <property type="project" value="UniProtKB-EC"/>
</dbReference>
<dbReference type="RefSeq" id="WP_029995212.1">
    <property type="nucleotide sequence ID" value="NZ_CP059319.1"/>
</dbReference>
<dbReference type="Proteomes" id="UP000664914">
    <property type="component" value="Chromosome"/>
</dbReference>
<feature type="domain" description="Intradiol ring-cleavage dioxygenases" evidence="11">
    <location>
        <begin position="133"/>
        <end position="161"/>
    </location>
</feature>
<dbReference type="AlphaFoldDB" id="A0A975HF97"/>
<evidence type="ECO:0000259" key="11">
    <source>
        <dbReference type="PROSITE" id="PS00083"/>
    </source>
</evidence>
<comment type="similarity">
    <text evidence="4">Belongs to the intradiol ring-cleavage dioxygenase family.</text>
</comment>
<dbReference type="InterPro" id="IPR050770">
    <property type="entry name" value="Intradiol_RC_Dioxygenase"/>
</dbReference>
<dbReference type="GO" id="GO:0019614">
    <property type="term" value="P:catechol-containing compound catabolic process"/>
    <property type="evidence" value="ECO:0007669"/>
    <property type="project" value="InterPro"/>
</dbReference>
<keyword evidence="9 12" id="KW-0560">Oxidoreductase</keyword>
<name>A0A975HF97_9SPHN</name>
<dbReference type="NCBIfam" id="TIGR02439">
    <property type="entry name" value="catechol_proteo"/>
    <property type="match status" value="1"/>
</dbReference>
<dbReference type="SUPFAM" id="SSF49482">
    <property type="entry name" value="Aromatic compound dioxygenase"/>
    <property type="match status" value="1"/>
</dbReference>
<comment type="pathway">
    <text evidence="3">Aromatic compound metabolism; beta-ketoadipate pathway; 5-oxo-4,5-dihydro-2-furylacetate from catechol: step 1/3.</text>
</comment>
<dbReference type="InterPro" id="IPR012801">
    <property type="entry name" value="Cchol_dOase_prob"/>
</dbReference>
<dbReference type="InterPro" id="IPR007535">
    <property type="entry name" value="Catechol_dOase_N"/>
</dbReference>
<evidence type="ECO:0000256" key="8">
    <source>
        <dbReference type="ARBA" id="ARBA00022964"/>
    </source>
</evidence>
<dbReference type="Pfam" id="PF04444">
    <property type="entry name" value="Dioxygenase_N"/>
    <property type="match status" value="1"/>
</dbReference>
<dbReference type="PANTHER" id="PTHR33711:SF7">
    <property type="entry name" value="INTRADIOL RING-CLEAVAGE DIOXYGENASES DOMAIN-CONTAINING PROTEIN-RELATED"/>
    <property type="match status" value="1"/>
</dbReference>
<accession>A0A975HF97</accession>
<evidence type="ECO:0000256" key="4">
    <source>
        <dbReference type="ARBA" id="ARBA00007825"/>
    </source>
</evidence>
<dbReference type="EC" id="1.13.11.1" evidence="5"/>
<evidence type="ECO:0000256" key="6">
    <source>
        <dbReference type="ARBA" id="ARBA00022723"/>
    </source>
</evidence>
<reference evidence="12" key="2">
    <citation type="submission" date="2021-04" db="EMBL/GenBank/DDBJ databases">
        <title>Isolation and genomic analysis of the ibuprofen-degrading bacterium Sphingomonas strain MPO218.</title>
        <authorList>
            <person name="Aulestia M."/>
            <person name="Flores A."/>
            <person name="Mangas E.L."/>
            <person name="Perez-Pulido A.J."/>
            <person name="Santero E."/>
            <person name="Camacho E.M."/>
        </authorList>
    </citation>
    <scope>NUCLEOTIDE SEQUENCE</scope>
    <source>
        <strain evidence="12">MPO218</strain>
    </source>
</reference>
<dbReference type="PANTHER" id="PTHR33711">
    <property type="entry name" value="DIOXYGENASE, PUTATIVE (AFU_ORTHOLOGUE AFUA_2G02910)-RELATED"/>
    <property type="match status" value="1"/>
</dbReference>
<evidence type="ECO:0000256" key="5">
    <source>
        <dbReference type="ARBA" id="ARBA00013118"/>
    </source>
</evidence>
<dbReference type="EMBL" id="CP059319">
    <property type="protein sequence ID" value="QTH23341.1"/>
    <property type="molecule type" value="Genomic_DNA"/>
</dbReference>
<dbReference type="InterPro" id="IPR015889">
    <property type="entry name" value="Intradiol_dOase_core"/>
</dbReference>
<dbReference type="GO" id="GO:0008199">
    <property type="term" value="F:ferric iron binding"/>
    <property type="evidence" value="ECO:0007669"/>
    <property type="project" value="InterPro"/>
</dbReference>
<protein>
    <recommendedName>
        <fullName evidence="5">catechol 1,2-dioxygenase</fullName>
        <ecNumber evidence="5">1.13.11.1</ecNumber>
    </recommendedName>
</protein>
<organism evidence="12 13">
    <name type="scientific">Rhizorhabdus wittichii</name>
    <dbReference type="NCBI Taxonomy" id="160791"/>
    <lineage>
        <taxon>Bacteria</taxon>
        <taxon>Pseudomonadati</taxon>
        <taxon>Pseudomonadota</taxon>
        <taxon>Alphaproteobacteria</taxon>
        <taxon>Sphingomonadales</taxon>
        <taxon>Sphingomonadaceae</taxon>
        <taxon>Rhizorhabdus</taxon>
    </lineage>
</organism>
<gene>
    <name evidence="12" type="primary">catA</name>
    <name evidence="12" type="ORF">HRJ34_07530</name>
</gene>
<reference evidence="12" key="1">
    <citation type="submission" date="2020-07" db="EMBL/GenBank/DDBJ databases">
        <authorList>
            <person name="Camacho E."/>
        </authorList>
    </citation>
    <scope>NUCLEOTIDE SEQUENCE</scope>
    <source>
        <strain evidence="12">MPO218</strain>
    </source>
</reference>
<keyword evidence="8" id="KW-0223">Dioxygenase</keyword>